<dbReference type="EMBL" id="PCSV01000016">
    <property type="protein sequence ID" value="PIP57241.1"/>
    <property type="molecule type" value="Genomic_DNA"/>
</dbReference>
<accession>A0A2H0BHX1</accession>
<name>A0A2H0BHX1_9BACT</name>
<dbReference type="AlphaFoldDB" id="A0A2H0BHX1"/>
<reference evidence="2 3" key="1">
    <citation type="submission" date="2017-09" db="EMBL/GenBank/DDBJ databases">
        <title>Depth-based differentiation of microbial function through sediment-hosted aquifers and enrichment of novel symbionts in the deep terrestrial subsurface.</title>
        <authorList>
            <person name="Probst A.J."/>
            <person name="Ladd B."/>
            <person name="Jarett J.K."/>
            <person name="Geller-Mcgrath D.E."/>
            <person name="Sieber C.M."/>
            <person name="Emerson J.B."/>
            <person name="Anantharaman K."/>
            <person name="Thomas B.C."/>
            <person name="Malmstrom R."/>
            <person name="Stieglmeier M."/>
            <person name="Klingl A."/>
            <person name="Woyke T."/>
            <person name="Ryan C.M."/>
            <person name="Banfield J.F."/>
        </authorList>
    </citation>
    <scope>NUCLEOTIDE SEQUENCE [LARGE SCALE GENOMIC DNA]</scope>
    <source>
        <strain evidence="2">CG22_combo_CG10-13_8_21_14_all_45_10</strain>
    </source>
</reference>
<organism evidence="2 3">
    <name type="scientific">Candidatus Woesebacteria bacterium CG22_combo_CG10-13_8_21_14_all_45_10</name>
    <dbReference type="NCBI Taxonomy" id="1975060"/>
    <lineage>
        <taxon>Bacteria</taxon>
        <taxon>Candidatus Woeseibacteriota</taxon>
    </lineage>
</organism>
<keyword evidence="1" id="KW-1133">Transmembrane helix</keyword>
<evidence type="ECO:0000313" key="2">
    <source>
        <dbReference type="EMBL" id="PIP57241.1"/>
    </source>
</evidence>
<keyword evidence="1" id="KW-0812">Transmembrane</keyword>
<sequence length="79" mass="9101">MAKQRTRKQKENPHWPYAHVKGQKNIGLEAKNDEVGHRKSADISAQEAQAHSIKHDLVRSLILISFILCLELVIYLAWK</sequence>
<gene>
    <name evidence="2" type="ORF">COX04_00590</name>
</gene>
<keyword evidence="1" id="KW-0472">Membrane</keyword>
<comment type="caution">
    <text evidence="2">The sequence shown here is derived from an EMBL/GenBank/DDBJ whole genome shotgun (WGS) entry which is preliminary data.</text>
</comment>
<protein>
    <submittedName>
        <fullName evidence="2">Uncharacterized protein</fullName>
    </submittedName>
</protein>
<proteinExistence type="predicted"/>
<dbReference type="Proteomes" id="UP000230759">
    <property type="component" value="Unassembled WGS sequence"/>
</dbReference>
<feature type="transmembrane region" description="Helical" evidence="1">
    <location>
        <begin position="57"/>
        <end position="78"/>
    </location>
</feature>
<evidence type="ECO:0000313" key="3">
    <source>
        <dbReference type="Proteomes" id="UP000230759"/>
    </source>
</evidence>
<evidence type="ECO:0000256" key="1">
    <source>
        <dbReference type="SAM" id="Phobius"/>
    </source>
</evidence>